<dbReference type="STRING" id="314230.DSM3645_23935"/>
<feature type="region of interest" description="Disordered" evidence="1">
    <location>
        <begin position="778"/>
        <end position="797"/>
    </location>
</feature>
<dbReference type="RefSeq" id="WP_002652684.1">
    <property type="nucleotide sequence ID" value="NZ_CH672376.1"/>
</dbReference>
<dbReference type="GO" id="GO:0000272">
    <property type="term" value="P:polysaccharide catabolic process"/>
    <property type="evidence" value="ECO:0007669"/>
    <property type="project" value="InterPro"/>
</dbReference>
<dbReference type="AlphaFoldDB" id="A4A1J9"/>
<dbReference type="Gene3D" id="2.60.40.10">
    <property type="entry name" value="Immunoglobulins"/>
    <property type="match status" value="1"/>
</dbReference>
<dbReference type="InterPro" id="IPR018247">
    <property type="entry name" value="EF_Hand_1_Ca_BS"/>
</dbReference>
<evidence type="ECO:0000313" key="3">
    <source>
        <dbReference type="Proteomes" id="UP000004358"/>
    </source>
</evidence>
<dbReference type="Pfam" id="PF00404">
    <property type="entry name" value="Dockerin_1"/>
    <property type="match status" value="1"/>
</dbReference>
<evidence type="ECO:0000256" key="1">
    <source>
        <dbReference type="SAM" id="MobiDB-lite"/>
    </source>
</evidence>
<name>A4A1J9_9BACT</name>
<evidence type="ECO:0000313" key="2">
    <source>
        <dbReference type="EMBL" id="EAQ77366.1"/>
    </source>
</evidence>
<dbReference type="GO" id="GO:0004553">
    <property type="term" value="F:hydrolase activity, hydrolyzing O-glycosyl compounds"/>
    <property type="evidence" value="ECO:0007669"/>
    <property type="project" value="InterPro"/>
</dbReference>
<dbReference type="InterPro" id="IPR013783">
    <property type="entry name" value="Ig-like_fold"/>
</dbReference>
<dbReference type="SUPFAM" id="SSF63446">
    <property type="entry name" value="Type I dockerin domain"/>
    <property type="match status" value="1"/>
</dbReference>
<gene>
    <name evidence="2" type="ORF">DSM3645_23935</name>
</gene>
<sequence length="919" mass="99051">MTSHRRFRKGRQRRDAKSALSTLRLEALESRLNFSGVPLGAAPTDTGEFMLGDVSVTVVFLESMQSGGVDANSEDWTQAEINASKAKVDEALQWWVDTLALQNTVHELNFHINYQYADNPVPTRYEPISRAAAEFDKWASDFLDYAGAERSNDIIQDIRLFNDSRRVAEGTNWAFTIFVADASNDSDGYWKNPGGIAGGFSVAGGAFLAIPNSRPAISIAHETAHQFWAMDEYLGSKGYYEQRGYYDTQNTNALVDRPADAPPVVDSLMLSNMEMQRAYANHTSSTSMFESIGWKDSDGDGIFDVLDQPLSLKGSGALDADSLEYHFVGQASVGVLPNLNTAGTQQSFNQFLHNDMTINTVAAVEYRIDGGEWRIAETYDEYVADIDIRIELPSSALHVVEIRAIDATGAIVSDVFAGSTTEIAATTEIGATGFLFDDQNRNGVFDPGEVGLSGWSVQLVDSQNTPIATQIVVEPDNFGDGDQIDDFVPGASFSAFGENIIGAFPNVFSQANAAATTGSRVFGYYRWIDGTVGHFSEWNAQQQLRVDLESPVSRVSIDAIGTSSGSIGRLEAYDAQNNLVGRYTTAELAGGQAETMLVELDSPRIAYIVVAGQLSTSVRLDNFVAGQPAAVETDPFGAFALPIDVAGDYQLRITAPSGDAQTYVVSGSTTAMFALQPLAGFRFAIKPDSLNWHNPYFGSDINDDGQVDSTDFEMVLAELLDPIYSDAHQFGGDHHSPAPFMDANDDGRFNALDVIRVLEAIFVAENSLPSEEEAVLLTSSDAEENDKSVKPETNSSAPDVAALDDVASSIIVSNAATPDVVAMSTPSQADGYESASIGDDWGLGSLSAGEQPALQDHISEGEAVVSEDIVGNDSPSAMATNDRILANAADDIFLAMFSDEEEEEIGELDSFFAPWGLLD</sequence>
<dbReference type="PROSITE" id="PS00018">
    <property type="entry name" value="EF_HAND_1"/>
    <property type="match status" value="1"/>
</dbReference>
<protein>
    <submittedName>
        <fullName evidence="2">Uncharacterized protein</fullName>
    </submittedName>
</protein>
<reference evidence="2 3" key="1">
    <citation type="submission" date="2006-02" db="EMBL/GenBank/DDBJ databases">
        <authorList>
            <person name="Amann R."/>
            <person name="Ferriera S."/>
            <person name="Johnson J."/>
            <person name="Kravitz S."/>
            <person name="Halpern A."/>
            <person name="Remington K."/>
            <person name="Beeson K."/>
            <person name="Tran B."/>
            <person name="Rogers Y.-H."/>
            <person name="Friedman R."/>
            <person name="Venter J.C."/>
        </authorList>
    </citation>
    <scope>NUCLEOTIDE SEQUENCE [LARGE SCALE GENOMIC DNA]</scope>
    <source>
        <strain evidence="2 3">DSM 3645</strain>
    </source>
</reference>
<comment type="caution">
    <text evidence="2">The sequence shown here is derived from an EMBL/GenBank/DDBJ whole genome shotgun (WGS) entry which is preliminary data.</text>
</comment>
<dbReference type="HOGENOM" id="CLU_317096_0_0_0"/>
<proteinExistence type="predicted"/>
<dbReference type="EMBL" id="AANZ01000035">
    <property type="protein sequence ID" value="EAQ77366.1"/>
    <property type="molecule type" value="Genomic_DNA"/>
</dbReference>
<dbReference type="InterPro" id="IPR002105">
    <property type="entry name" value="Dockerin_1_rpt"/>
</dbReference>
<organism evidence="2 3">
    <name type="scientific">Blastopirellula marina DSM 3645</name>
    <dbReference type="NCBI Taxonomy" id="314230"/>
    <lineage>
        <taxon>Bacteria</taxon>
        <taxon>Pseudomonadati</taxon>
        <taxon>Planctomycetota</taxon>
        <taxon>Planctomycetia</taxon>
        <taxon>Pirellulales</taxon>
        <taxon>Pirellulaceae</taxon>
        <taxon>Blastopirellula</taxon>
    </lineage>
</organism>
<dbReference type="OrthoDB" id="246944at2"/>
<accession>A4A1J9</accession>
<dbReference type="Proteomes" id="UP000004358">
    <property type="component" value="Unassembled WGS sequence"/>
</dbReference>
<dbReference type="InterPro" id="IPR036439">
    <property type="entry name" value="Dockerin_dom_sf"/>
</dbReference>
<dbReference type="Gene3D" id="1.10.1330.10">
    <property type="entry name" value="Dockerin domain"/>
    <property type="match status" value="1"/>
</dbReference>
<dbReference type="eggNOG" id="ENOG5033S0U">
    <property type="taxonomic scope" value="Bacteria"/>
</dbReference>